<name>A0A916ZFR1_9BACL</name>
<proteinExistence type="predicted"/>
<sequence length="135" mass="14366">MYGYDTTVGNPGGPASLVANSGFESGLWEPRTSVALDTAVKYSGNQSAGLTSGNIAQWMSSAIAEIELGKKYSVSMRLKTEGISAPDGVKVELMQVDVNGNDIDLYGARGAILQRAEPRIGRDIRSTISLFWPPV</sequence>
<accession>A0A916ZFR1</accession>
<dbReference type="Proteomes" id="UP000612456">
    <property type="component" value="Unassembled WGS sequence"/>
</dbReference>
<dbReference type="AlphaFoldDB" id="A0A916ZFR1"/>
<dbReference type="RefSeq" id="WP_188998416.1">
    <property type="nucleotide sequence ID" value="NZ_BMHP01000007.1"/>
</dbReference>
<keyword evidence="2" id="KW-1185">Reference proteome</keyword>
<dbReference type="EMBL" id="BMHP01000007">
    <property type="protein sequence ID" value="GGD94804.1"/>
    <property type="molecule type" value="Genomic_DNA"/>
</dbReference>
<dbReference type="Gene3D" id="2.60.120.260">
    <property type="entry name" value="Galactose-binding domain-like"/>
    <property type="match status" value="1"/>
</dbReference>
<comment type="caution">
    <text evidence="1">The sequence shown here is derived from an EMBL/GenBank/DDBJ whole genome shotgun (WGS) entry which is preliminary data.</text>
</comment>
<organism evidence="1 2">
    <name type="scientific">Paenibacillus nasutitermitis</name>
    <dbReference type="NCBI Taxonomy" id="1652958"/>
    <lineage>
        <taxon>Bacteria</taxon>
        <taxon>Bacillati</taxon>
        <taxon>Bacillota</taxon>
        <taxon>Bacilli</taxon>
        <taxon>Bacillales</taxon>
        <taxon>Paenibacillaceae</taxon>
        <taxon>Paenibacillus</taxon>
    </lineage>
</organism>
<protein>
    <submittedName>
        <fullName evidence="1">Uncharacterized protein</fullName>
    </submittedName>
</protein>
<evidence type="ECO:0000313" key="2">
    <source>
        <dbReference type="Proteomes" id="UP000612456"/>
    </source>
</evidence>
<reference evidence="1" key="1">
    <citation type="journal article" date="2014" name="Int. J. Syst. Evol. Microbiol.">
        <title>Complete genome sequence of Corynebacterium casei LMG S-19264T (=DSM 44701T), isolated from a smear-ripened cheese.</title>
        <authorList>
            <consortium name="US DOE Joint Genome Institute (JGI-PGF)"/>
            <person name="Walter F."/>
            <person name="Albersmeier A."/>
            <person name="Kalinowski J."/>
            <person name="Ruckert C."/>
        </authorList>
    </citation>
    <scope>NUCLEOTIDE SEQUENCE</scope>
    <source>
        <strain evidence="1">CGMCC 1.15178</strain>
    </source>
</reference>
<gene>
    <name evidence="1" type="ORF">GCM10010911_61860</name>
</gene>
<reference evidence="1" key="2">
    <citation type="submission" date="2020-09" db="EMBL/GenBank/DDBJ databases">
        <authorList>
            <person name="Sun Q."/>
            <person name="Zhou Y."/>
        </authorList>
    </citation>
    <scope>NUCLEOTIDE SEQUENCE</scope>
    <source>
        <strain evidence="1">CGMCC 1.15178</strain>
    </source>
</reference>
<evidence type="ECO:0000313" key="1">
    <source>
        <dbReference type="EMBL" id="GGD94804.1"/>
    </source>
</evidence>